<dbReference type="SUPFAM" id="SSF47095">
    <property type="entry name" value="HMG-box"/>
    <property type="match status" value="2"/>
</dbReference>
<organism evidence="10 11">
    <name type="scientific">Myodes glareolus</name>
    <name type="common">Bank vole</name>
    <name type="synonym">Clethrionomys glareolus</name>
    <dbReference type="NCBI Taxonomy" id="447135"/>
    <lineage>
        <taxon>Eukaryota</taxon>
        <taxon>Metazoa</taxon>
        <taxon>Chordata</taxon>
        <taxon>Craniata</taxon>
        <taxon>Vertebrata</taxon>
        <taxon>Euteleostomi</taxon>
        <taxon>Mammalia</taxon>
        <taxon>Eutheria</taxon>
        <taxon>Euarchontoglires</taxon>
        <taxon>Glires</taxon>
        <taxon>Rodentia</taxon>
        <taxon>Myomorpha</taxon>
        <taxon>Muroidea</taxon>
        <taxon>Cricetidae</taxon>
        <taxon>Arvicolinae</taxon>
        <taxon>Myodes</taxon>
    </lineage>
</organism>
<dbReference type="FunFam" id="1.10.30.10:FF:000006">
    <property type="entry name" value="High mobility group protein B1"/>
    <property type="match status" value="1"/>
</dbReference>
<proteinExistence type="inferred from homology"/>
<dbReference type="Gene3D" id="1.10.30.10">
    <property type="entry name" value="High mobility group box domain"/>
    <property type="match status" value="2"/>
</dbReference>
<evidence type="ECO:0000256" key="7">
    <source>
        <dbReference type="PROSITE-ProRule" id="PRU00267"/>
    </source>
</evidence>
<evidence type="ECO:0000256" key="6">
    <source>
        <dbReference type="ARBA" id="ARBA00023242"/>
    </source>
</evidence>
<keyword evidence="4" id="KW-0677">Repeat</keyword>
<dbReference type="InterPro" id="IPR036910">
    <property type="entry name" value="HMG_box_dom_sf"/>
</dbReference>
<evidence type="ECO:0000256" key="5">
    <source>
        <dbReference type="ARBA" id="ARBA00023125"/>
    </source>
</evidence>
<keyword evidence="6 7" id="KW-0539">Nucleus</keyword>
<accession>A0AAW0J9Z6</accession>
<reference evidence="10 11" key="1">
    <citation type="journal article" date="2023" name="bioRxiv">
        <title>Conserved and derived expression patterns and positive selection on dental genes reveal complex evolutionary context of ever-growing rodent molars.</title>
        <authorList>
            <person name="Calamari Z.T."/>
            <person name="Song A."/>
            <person name="Cohen E."/>
            <person name="Akter M."/>
            <person name="Roy R.D."/>
            <person name="Hallikas O."/>
            <person name="Christensen M.M."/>
            <person name="Li P."/>
            <person name="Marangoni P."/>
            <person name="Jernvall J."/>
            <person name="Klein O.D."/>
        </authorList>
    </citation>
    <scope>NUCLEOTIDE SEQUENCE [LARGE SCALE GENOMIC DNA]</scope>
    <source>
        <strain evidence="10">V071</strain>
    </source>
</reference>
<feature type="region of interest" description="Disordered" evidence="8">
    <location>
        <begin position="153"/>
        <end position="204"/>
    </location>
</feature>
<dbReference type="GO" id="GO:0003677">
    <property type="term" value="F:DNA binding"/>
    <property type="evidence" value="ECO:0007669"/>
    <property type="project" value="UniProtKB-UniRule"/>
</dbReference>
<evidence type="ECO:0000256" key="8">
    <source>
        <dbReference type="SAM" id="MobiDB-lite"/>
    </source>
</evidence>
<sequence>MGTWVTLCLMEENQLHMGKEDHKKPRGKMSSYAFCVQTCQEEHKKKHPNASVIFSTSQSSRRSAYLERWKIMSVKEKGRFEDMTKADMARYEREMETYTPYPCKGYAKKKFKDSSDVAKELREMRSNTTADDKQSYQKMAAKLKKTYEKDVAAYGAKGNPGAVKKGVVKADKSKKKKQEDEEDEEDEEERKTRKTDKEEEDGDE</sequence>
<dbReference type="GO" id="GO:0005694">
    <property type="term" value="C:chromosome"/>
    <property type="evidence" value="ECO:0007669"/>
    <property type="project" value="UniProtKB-SubCell"/>
</dbReference>
<evidence type="ECO:0000313" key="11">
    <source>
        <dbReference type="Proteomes" id="UP001488838"/>
    </source>
</evidence>
<dbReference type="EMBL" id="JBBHLL010000050">
    <property type="protein sequence ID" value="KAK7823652.1"/>
    <property type="molecule type" value="Genomic_DNA"/>
</dbReference>
<dbReference type="Pfam" id="PF09011">
    <property type="entry name" value="HMG_box_2"/>
    <property type="match status" value="1"/>
</dbReference>
<dbReference type="InterPro" id="IPR050342">
    <property type="entry name" value="HMGB"/>
</dbReference>
<gene>
    <name evidence="10" type="ORF">U0070_003304</name>
</gene>
<evidence type="ECO:0000256" key="3">
    <source>
        <dbReference type="ARBA" id="ARBA00022454"/>
    </source>
</evidence>
<comment type="subcellular location">
    <subcellularLocation>
        <location evidence="1">Chromosome</location>
    </subcellularLocation>
</comment>
<name>A0AAW0J9Z6_MYOGA</name>
<evidence type="ECO:0000259" key="9">
    <source>
        <dbReference type="PROSITE" id="PS50118"/>
    </source>
</evidence>
<keyword evidence="5 7" id="KW-0238">DNA-binding</keyword>
<protein>
    <recommendedName>
        <fullName evidence="9">HMG box domain-containing protein</fullName>
    </recommendedName>
</protein>
<dbReference type="InterPro" id="IPR009071">
    <property type="entry name" value="HMG_box_dom"/>
</dbReference>
<comment type="similarity">
    <text evidence="2">Belongs to the HMGB family.</text>
</comment>
<keyword evidence="11" id="KW-1185">Reference proteome</keyword>
<dbReference type="PANTHER" id="PTHR48112">
    <property type="entry name" value="HIGH MOBILITY GROUP PROTEIN DSP1"/>
    <property type="match status" value="1"/>
</dbReference>
<dbReference type="Proteomes" id="UP001488838">
    <property type="component" value="Unassembled WGS sequence"/>
</dbReference>
<dbReference type="CDD" id="cd21978">
    <property type="entry name" value="HMG-box_HMGB_rpt1"/>
    <property type="match status" value="1"/>
</dbReference>
<feature type="domain" description="HMG box" evidence="9">
    <location>
        <begin position="25"/>
        <end position="99"/>
    </location>
</feature>
<evidence type="ECO:0000256" key="4">
    <source>
        <dbReference type="ARBA" id="ARBA00022737"/>
    </source>
</evidence>
<dbReference type="AlphaFoldDB" id="A0AAW0J9Z6"/>
<keyword evidence="3" id="KW-0158">Chromosome</keyword>
<dbReference type="GO" id="GO:0005634">
    <property type="term" value="C:nucleus"/>
    <property type="evidence" value="ECO:0007669"/>
    <property type="project" value="UniProtKB-UniRule"/>
</dbReference>
<evidence type="ECO:0000256" key="2">
    <source>
        <dbReference type="ARBA" id="ARBA00008774"/>
    </source>
</evidence>
<dbReference type="GO" id="GO:0006357">
    <property type="term" value="P:regulation of transcription by RNA polymerase II"/>
    <property type="evidence" value="ECO:0007669"/>
    <property type="project" value="TreeGrafter"/>
</dbReference>
<dbReference type="PROSITE" id="PS50118">
    <property type="entry name" value="HMG_BOX_2"/>
    <property type="match status" value="1"/>
</dbReference>
<dbReference type="SMART" id="SM00398">
    <property type="entry name" value="HMG"/>
    <property type="match status" value="2"/>
</dbReference>
<feature type="DNA-binding region" description="HMG box" evidence="7">
    <location>
        <begin position="25"/>
        <end position="99"/>
    </location>
</feature>
<dbReference type="PANTHER" id="PTHR48112:SF12">
    <property type="entry name" value="HIGH MOBILITY GROUP PROTEIN B1-LIKE 1-RELATED"/>
    <property type="match status" value="1"/>
</dbReference>
<evidence type="ECO:0000256" key="1">
    <source>
        <dbReference type="ARBA" id="ARBA00004286"/>
    </source>
</evidence>
<evidence type="ECO:0000313" key="10">
    <source>
        <dbReference type="EMBL" id="KAK7823652.1"/>
    </source>
</evidence>
<comment type="caution">
    <text evidence="10">The sequence shown here is derived from an EMBL/GenBank/DDBJ whole genome shotgun (WGS) entry which is preliminary data.</text>
</comment>